<organism evidence="2 3">
    <name type="scientific">Haemophilus parainfluenzae</name>
    <dbReference type="NCBI Taxonomy" id="729"/>
    <lineage>
        <taxon>Bacteria</taxon>
        <taxon>Pseudomonadati</taxon>
        <taxon>Pseudomonadota</taxon>
        <taxon>Gammaproteobacteria</taxon>
        <taxon>Pasteurellales</taxon>
        <taxon>Pasteurellaceae</taxon>
        <taxon>Haemophilus</taxon>
    </lineage>
</organism>
<protein>
    <submittedName>
        <fullName evidence="2">Phosphohistidine phosphatase SixA</fullName>
    </submittedName>
</protein>
<dbReference type="PANTHER" id="PTHR20935">
    <property type="entry name" value="PHOSPHOGLYCERATE MUTASE-RELATED"/>
    <property type="match status" value="1"/>
</dbReference>
<proteinExistence type="predicted"/>
<dbReference type="CDD" id="cd07067">
    <property type="entry name" value="HP_PGM_like"/>
    <property type="match status" value="1"/>
</dbReference>
<dbReference type="InterPro" id="IPR013078">
    <property type="entry name" value="His_Pase_superF_clade-1"/>
</dbReference>
<dbReference type="InterPro" id="IPR004449">
    <property type="entry name" value="SixA"/>
</dbReference>
<dbReference type="NCBIfam" id="TIGR00249">
    <property type="entry name" value="sixA"/>
    <property type="match status" value="1"/>
</dbReference>
<dbReference type="PANTHER" id="PTHR20935:SF1">
    <property type="entry name" value="SLL1549 PROTEIN"/>
    <property type="match status" value="1"/>
</dbReference>
<dbReference type="Gene3D" id="3.40.50.1240">
    <property type="entry name" value="Phosphoglycerate mutase-like"/>
    <property type="match status" value="1"/>
</dbReference>
<dbReference type="SMART" id="SM00855">
    <property type="entry name" value="PGAM"/>
    <property type="match status" value="1"/>
</dbReference>
<dbReference type="InterPro" id="IPR029033">
    <property type="entry name" value="His_PPase_superfam"/>
</dbReference>
<dbReference type="GO" id="GO:0005737">
    <property type="term" value="C:cytoplasm"/>
    <property type="evidence" value="ECO:0007669"/>
    <property type="project" value="InterPro"/>
</dbReference>
<sequence length="163" mass="18173">MKIFIMRHGEAEVVASSDESRHLNDYGRKQSTSQGQWLKTHLNSTALSVQKVIVSPYVRAQETFELVNSALGNTLNDIEIWSGITPYGNATLVADYLSVLQEQGVESVLLVSHLPLVGSIVSELYGKRNPISFYPSTIVQIDWNGEKGSIEAFHYPKENESFD</sequence>
<dbReference type="AlphaFoldDB" id="A0A369Z5D1"/>
<comment type="caution">
    <text evidence="2">The sequence shown here is derived from an EMBL/GenBank/DDBJ whole genome shotgun (WGS) entry which is preliminary data.</text>
</comment>
<evidence type="ECO:0000313" key="3">
    <source>
        <dbReference type="Proteomes" id="UP000253910"/>
    </source>
</evidence>
<dbReference type="GO" id="GO:0101006">
    <property type="term" value="F:protein histidine phosphatase activity"/>
    <property type="evidence" value="ECO:0007669"/>
    <property type="project" value="InterPro"/>
</dbReference>
<keyword evidence="1" id="KW-0378">Hydrolase</keyword>
<dbReference type="RefSeq" id="WP_111315996.1">
    <property type="nucleotide sequence ID" value="NZ_QEPW01000022.1"/>
</dbReference>
<dbReference type="SUPFAM" id="SSF53254">
    <property type="entry name" value="Phosphoglycerate mutase-like"/>
    <property type="match status" value="1"/>
</dbReference>
<dbReference type="Pfam" id="PF00300">
    <property type="entry name" value="His_Phos_1"/>
    <property type="match status" value="1"/>
</dbReference>
<reference evidence="2 3" key="1">
    <citation type="submission" date="2018-05" db="EMBL/GenBank/DDBJ databases">
        <title>Draft Genome Sequences for a Diverse set of 7 Haemophilus Species.</title>
        <authorList>
            <person name="Nichols M."/>
            <person name="Topaz N."/>
            <person name="Wang X."/>
            <person name="Wang X."/>
            <person name="Boxrud D."/>
        </authorList>
    </citation>
    <scope>NUCLEOTIDE SEQUENCE [LARGE SCALE GENOMIC DNA]</scope>
    <source>
        <strain evidence="2 3">C2008001710</strain>
    </source>
</reference>
<evidence type="ECO:0000256" key="1">
    <source>
        <dbReference type="ARBA" id="ARBA00022801"/>
    </source>
</evidence>
<dbReference type="Proteomes" id="UP000253910">
    <property type="component" value="Unassembled WGS sequence"/>
</dbReference>
<dbReference type="EMBL" id="QEPW01000022">
    <property type="protein sequence ID" value="RDE89328.1"/>
    <property type="molecule type" value="Genomic_DNA"/>
</dbReference>
<gene>
    <name evidence="2" type="primary">sixA</name>
    <name evidence="2" type="ORF">DPV87_09580</name>
</gene>
<name>A0A369Z5D1_HAEPA</name>
<dbReference type="InterPro" id="IPR051021">
    <property type="entry name" value="Mito_Ser/Thr_phosphatase"/>
</dbReference>
<accession>A0A369Z5D1</accession>
<evidence type="ECO:0000313" key="2">
    <source>
        <dbReference type="EMBL" id="RDE89328.1"/>
    </source>
</evidence>